<keyword evidence="2 7" id="KW-0479">Metal-binding</keyword>
<dbReference type="KEGG" id="tep:TepRe1_1262"/>
<evidence type="ECO:0000256" key="2">
    <source>
        <dbReference type="ARBA" id="ARBA00022723"/>
    </source>
</evidence>
<protein>
    <recommendedName>
        <fullName evidence="7">4-hydroxy-3-methylbut-2-en-1-yl diphosphate synthase (flavodoxin)</fullName>
        <ecNumber evidence="7">1.17.7.3</ecNumber>
    </recommendedName>
    <alternativeName>
        <fullName evidence="7">1-hydroxy-2-methyl-2-(E)-butenyl 4-diphosphate synthase</fullName>
    </alternativeName>
</protein>
<dbReference type="Gene3D" id="3.20.20.20">
    <property type="entry name" value="Dihydropteroate synthase-like"/>
    <property type="match status" value="1"/>
</dbReference>
<keyword evidence="4 7" id="KW-0408">Iron</keyword>
<feature type="binding site" evidence="7">
    <location>
        <position position="305"/>
    </location>
    <ligand>
        <name>[4Fe-4S] cluster</name>
        <dbReference type="ChEBI" id="CHEBI:49883"/>
    </ligand>
</feature>
<dbReference type="PANTHER" id="PTHR30454:SF0">
    <property type="entry name" value="4-HYDROXY-3-METHYLBUT-2-EN-1-YL DIPHOSPHATE SYNTHASE (FERREDOXIN), CHLOROPLASTIC"/>
    <property type="match status" value="1"/>
</dbReference>
<dbReference type="GO" id="GO:0046429">
    <property type="term" value="F:4-hydroxy-3-methylbut-2-en-1-yl diphosphate synthase activity (ferredoxin)"/>
    <property type="evidence" value="ECO:0007669"/>
    <property type="project" value="UniProtKB-UniRule"/>
</dbReference>
<dbReference type="GO" id="GO:0019288">
    <property type="term" value="P:isopentenyl diphosphate biosynthetic process, methylerythritol 4-phosphate pathway"/>
    <property type="evidence" value="ECO:0007669"/>
    <property type="project" value="UniProtKB-UniRule"/>
</dbReference>
<dbReference type="OrthoDB" id="9803214at2"/>
<accession>F4LU78</accession>
<dbReference type="InterPro" id="IPR058578">
    <property type="entry name" value="IspG_TIM"/>
</dbReference>
<dbReference type="AlphaFoldDB" id="F4LU78"/>
<accession>L0S0W6</accession>
<keyword evidence="1 7" id="KW-0004">4Fe-4S</keyword>
<dbReference type="NCBIfam" id="TIGR00612">
    <property type="entry name" value="ispG_gcpE"/>
    <property type="match status" value="1"/>
</dbReference>
<dbReference type="UniPathway" id="UPA00056">
    <property type="reaction ID" value="UER00096"/>
</dbReference>
<proteinExistence type="inferred from homology"/>
<dbReference type="SUPFAM" id="SSF56014">
    <property type="entry name" value="Nitrite and sulphite reductase 4Fe-4S domain-like"/>
    <property type="match status" value="1"/>
</dbReference>
<dbReference type="GO" id="GO:0016114">
    <property type="term" value="P:terpenoid biosynthetic process"/>
    <property type="evidence" value="ECO:0007669"/>
    <property type="project" value="InterPro"/>
</dbReference>
<evidence type="ECO:0000259" key="9">
    <source>
        <dbReference type="Pfam" id="PF26540"/>
    </source>
</evidence>
<dbReference type="InterPro" id="IPR011005">
    <property type="entry name" value="Dihydropteroate_synth-like_sf"/>
</dbReference>
<dbReference type="NCBIfam" id="NF001540">
    <property type="entry name" value="PRK00366.1"/>
    <property type="match status" value="1"/>
</dbReference>
<gene>
    <name evidence="7 10" type="primary">ispG</name>
    <name evidence="10" type="ordered locus">TEPIRE1_1373</name>
</gene>
<feature type="binding site" evidence="7">
    <location>
        <position position="312"/>
    </location>
    <ligand>
        <name>[4Fe-4S] cluster</name>
        <dbReference type="ChEBI" id="CHEBI:49883"/>
    </ligand>
</feature>
<keyword evidence="11" id="KW-1185">Reference proteome</keyword>
<comment type="pathway">
    <text evidence="7">Isoprenoid biosynthesis; isopentenyl diphosphate biosynthesis via DXP pathway; isopentenyl diphosphate from 1-deoxy-D-xylulose 5-phosphate: step 5/6.</text>
</comment>
<dbReference type="InterPro" id="IPR045854">
    <property type="entry name" value="NO2/SO3_Rdtase_4Fe4S_sf"/>
</dbReference>
<feature type="domain" description="IspG TIM-barrel" evidence="8">
    <location>
        <begin position="13"/>
        <end position="251"/>
    </location>
</feature>
<name>F4LU78_TEPAE</name>
<dbReference type="InterPro" id="IPR058579">
    <property type="entry name" value="IspG_C"/>
</dbReference>
<feature type="domain" description="IspG C-terminal" evidence="9">
    <location>
        <begin position="266"/>
        <end position="353"/>
    </location>
</feature>
<keyword evidence="3 7" id="KW-0560">Oxidoreductase</keyword>
<dbReference type="InterPro" id="IPR016425">
    <property type="entry name" value="IspG_bac"/>
</dbReference>
<dbReference type="STRING" id="1209989.TepRe1_1262"/>
<dbReference type="GO" id="GO:0141197">
    <property type="term" value="F:4-hydroxy-3-methylbut-2-enyl-diphosphate synthase activity (flavodoxin)"/>
    <property type="evidence" value="ECO:0007669"/>
    <property type="project" value="UniProtKB-EC"/>
</dbReference>
<dbReference type="Pfam" id="PF04551">
    <property type="entry name" value="GcpE"/>
    <property type="match status" value="1"/>
</dbReference>
<comment type="similarity">
    <text evidence="7">Belongs to the IspG family.</text>
</comment>
<evidence type="ECO:0000313" key="11">
    <source>
        <dbReference type="Proteomes" id="UP000010802"/>
    </source>
</evidence>
<dbReference type="eggNOG" id="COG0821">
    <property type="taxonomic scope" value="Bacteria"/>
</dbReference>
<evidence type="ECO:0000259" key="8">
    <source>
        <dbReference type="Pfam" id="PF04551"/>
    </source>
</evidence>
<dbReference type="GO" id="GO:0005506">
    <property type="term" value="F:iron ion binding"/>
    <property type="evidence" value="ECO:0007669"/>
    <property type="project" value="InterPro"/>
</dbReference>
<keyword evidence="6 7" id="KW-0414">Isoprene biosynthesis</keyword>
<comment type="cofactor">
    <cofactor evidence="7">
        <name>[4Fe-4S] cluster</name>
        <dbReference type="ChEBI" id="CHEBI:49883"/>
    </cofactor>
    <text evidence="7">Binds 1 [4Fe-4S] cluster.</text>
</comment>
<feature type="binding site" evidence="7">
    <location>
        <position position="273"/>
    </location>
    <ligand>
        <name>[4Fe-4S] cluster</name>
        <dbReference type="ChEBI" id="CHEBI:49883"/>
    </ligand>
</feature>
<dbReference type="GO" id="GO:0051539">
    <property type="term" value="F:4 iron, 4 sulfur cluster binding"/>
    <property type="evidence" value="ECO:0007669"/>
    <property type="project" value="UniProtKB-UniRule"/>
</dbReference>
<dbReference type="PIRSF" id="PIRSF004640">
    <property type="entry name" value="IspG"/>
    <property type="match status" value="1"/>
</dbReference>
<dbReference type="HOGENOM" id="CLU_042258_0_0_9"/>
<feature type="binding site" evidence="7">
    <location>
        <position position="270"/>
    </location>
    <ligand>
        <name>[4Fe-4S] cluster</name>
        <dbReference type="ChEBI" id="CHEBI:49883"/>
    </ligand>
</feature>
<dbReference type="Pfam" id="PF26540">
    <property type="entry name" value="GcpE_C"/>
    <property type="match status" value="1"/>
</dbReference>
<comment type="function">
    <text evidence="7">Converts 2C-methyl-D-erythritol 2,4-cyclodiphosphate (ME-2,4cPP) into 1-hydroxy-2-methyl-2-(E)-butenyl 4-diphosphate.</text>
</comment>
<comment type="catalytic activity">
    <reaction evidence="7">
        <text>(2E)-4-hydroxy-3-methylbut-2-enyl diphosphate + oxidized [flavodoxin] + H2O + 2 H(+) = 2-C-methyl-D-erythritol 2,4-cyclic diphosphate + reduced [flavodoxin]</text>
        <dbReference type="Rhea" id="RHEA:43604"/>
        <dbReference type="Rhea" id="RHEA-COMP:10622"/>
        <dbReference type="Rhea" id="RHEA-COMP:10623"/>
        <dbReference type="ChEBI" id="CHEBI:15377"/>
        <dbReference type="ChEBI" id="CHEBI:15378"/>
        <dbReference type="ChEBI" id="CHEBI:57618"/>
        <dbReference type="ChEBI" id="CHEBI:58210"/>
        <dbReference type="ChEBI" id="CHEBI:58483"/>
        <dbReference type="ChEBI" id="CHEBI:128753"/>
        <dbReference type="EC" id="1.17.7.3"/>
    </reaction>
</comment>
<dbReference type="EMBL" id="HF563609">
    <property type="protein sequence ID" value="CCP26109.2"/>
    <property type="molecule type" value="Genomic_DNA"/>
</dbReference>
<reference evidence="11" key="1">
    <citation type="journal article" date="2013" name="Genome Announc.">
        <title>First genome sequence of a syntrophic acetate-oxidizing bacterium, Tepidanaerobacter acetatoxydans strain Re1.</title>
        <authorList>
            <person name="Manzoor S."/>
            <person name="Bongcam-Rudloff E."/>
            <person name="Schnurer A."/>
            <person name="Muller B."/>
        </authorList>
    </citation>
    <scope>NUCLEOTIDE SEQUENCE [LARGE SCALE GENOMIC DNA]</scope>
    <source>
        <strain evidence="11">Re1</strain>
    </source>
</reference>
<dbReference type="Gene3D" id="3.30.413.10">
    <property type="entry name" value="Sulfite Reductase Hemoprotein, domain 1"/>
    <property type="match status" value="1"/>
</dbReference>
<evidence type="ECO:0000313" key="10">
    <source>
        <dbReference type="EMBL" id="CCP26109.2"/>
    </source>
</evidence>
<dbReference type="EC" id="1.17.7.3" evidence="7"/>
<sequence length="358" mass="38928">MNNYGIKDRRKSKKIMVSNVGIGGDSSISVQSMTNTKTYDVKSTIQQIHALEEYGCDIIRVAVPDQESAEAISKIKRQIHIPLVADIQFDYRLAIESIRQGADAIRINPGNIGDAERVREIVQLAKAYQIPIRIGVNSGSIEKDLLHKYGKPTPEAMVESALRHIEILENMNFSDIVVSLKSSDVLSNILAYKMMALKVDYPLHLGITEAGTLINGTVKSSVGLGILLYEGIGDTIRVSLTGEPSDEVKVGIEILKSLNLREGGINLISCPTCGRTEVDLISIAKEIEEKLANVKKPLKVAVMGCIVNGPGEAKEADIGIAGGKKKVAIFKKGEIIKTVSEEDAVSELIREINEIVNI</sequence>
<dbReference type="PANTHER" id="PTHR30454">
    <property type="entry name" value="4-HYDROXY-3-METHYLBUT-2-EN-1-YL DIPHOSPHATE SYNTHASE"/>
    <property type="match status" value="1"/>
</dbReference>
<dbReference type="Proteomes" id="UP000010802">
    <property type="component" value="Chromosome"/>
</dbReference>
<dbReference type="SUPFAM" id="SSF51717">
    <property type="entry name" value="Dihydropteroate synthetase-like"/>
    <property type="match status" value="1"/>
</dbReference>
<evidence type="ECO:0000256" key="7">
    <source>
        <dbReference type="HAMAP-Rule" id="MF_00159"/>
    </source>
</evidence>
<dbReference type="KEGG" id="tae:TepiRe1_1373"/>
<dbReference type="FunFam" id="3.20.20.20:FF:000001">
    <property type="entry name" value="4-hydroxy-3-methylbut-2-en-1-yl diphosphate synthase (flavodoxin)"/>
    <property type="match status" value="1"/>
</dbReference>
<evidence type="ECO:0000256" key="6">
    <source>
        <dbReference type="ARBA" id="ARBA00023229"/>
    </source>
</evidence>
<dbReference type="HAMAP" id="MF_00159">
    <property type="entry name" value="IspG"/>
    <property type="match status" value="1"/>
</dbReference>
<evidence type="ECO:0000256" key="5">
    <source>
        <dbReference type="ARBA" id="ARBA00023014"/>
    </source>
</evidence>
<dbReference type="InterPro" id="IPR004588">
    <property type="entry name" value="IspG_bac-typ"/>
</dbReference>
<organism evidence="10 11">
    <name type="scientific">Tepidanaerobacter acetatoxydans (strain DSM 21804 / JCM 16047 / Re1)</name>
    <dbReference type="NCBI Taxonomy" id="1209989"/>
    <lineage>
        <taxon>Bacteria</taxon>
        <taxon>Bacillati</taxon>
        <taxon>Bacillota</taxon>
        <taxon>Clostridia</taxon>
        <taxon>Thermosediminibacterales</taxon>
        <taxon>Tepidanaerobacteraceae</taxon>
        <taxon>Tepidanaerobacter</taxon>
    </lineage>
</organism>
<keyword evidence="5 7" id="KW-0411">Iron-sulfur</keyword>
<evidence type="ECO:0000256" key="3">
    <source>
        <dbReference type="ARBA" id="ARBA00023002"/>
    </source>
</evidence>
<evidence type="ECO:0000256" key="1">
    <source>
        <dbReference type="ARBA" id="ARBA00022485"/>
    </source>
</evidence>
<evidence type="ECO:0000256" key="4">
    <source>
        <dbReference type="ARBA" id="ARBA00023004"/>
    </source>
</evidence>
<dbReference type="RefSeq" id="WP_013778331.1">
    <property type="nucleotide sequence ID" value="NC_015519.1"/>
</dbReference>